<evidence type="ECO:0000313" key="2">
    <source>
        <dbReference type="EMBL" id="KDO85643.1"/>
    </source>
</evidence>
<accession>A0A067H0X9</accession>
<evidence type="ECO:0000313" key="3">
    <source>
        <dbReference type="Proteomes" id="UP000027120"/>
    </source>
</evidence>
<evidence type="ECO:0008006" key="4">
    <source>
        <dbReference type="Google" id="ProtNLM"/>
    </source>
</evidence>
<feature type="chain" id="PRO_5001638319" description="Secreted protein" evidence="1">
    <location>
        <begin position="19"/>
        <end position="72"/>
    </location>
</feature>
<reference evidence="2 3" key="1">
    <citation type="submission" date="2014-04" db="EMBL/GenBank/DDBJ databases">
        <authorList>
            <consortium name="International Citrus Genome Consortium"/>
            <person name="Gmitter F."/>
            <person name="Chen C."/>
            <person name="Farmerie W."/>
            <person name="Harkins T."/>
            <person name="Desany B."/>
            <person name="Mohiuddin M."/>
            <person name="Kodira C."/>
            <person name="Borodovsky M."/>
            <person name="Lomsadze A."/>
            <person name="Burns P."/>
            <person name="Jenkins J."/>
            <person name="Prochnik S."/>
            <person name="Shu S."/>
            <person name="Chapman J."/>
            <person name="Pitluck S."/>
            <person name="Schmutz J."/>
            <person name="Rokhsar D."/>
        </authorList>
    </citation>
    <scope>NUCLEOTIDE SEQUENCE</scope>
</reference>
<dbReference type="EMBL" id="KK784873">
    <property type="protein sequence ID" value="KDO85643.1"/>
    <property type="molecule type" value="Genomic_DNA"/>
</dbReference>
<proteinExistence type="predicted"/>
<protein>
    <recommendedName>
        <fullName evidence="4">Secreted protein</fullName>
    </recommendedName>
</protein>
<evidence type="ECO:0000256" key="1">
    <source>
        <dbReference type="SAM" id="SignalP"/>
    </source>
</evidence>
<dbReference type="AlphaFoldDB" id="A0A067H0X9"/>
<keyword evidence="3" id="KW-1185">Reference proteome</keyword>
<name>A0A067H0X9_CITSI</name>
<feature type="signal peptide" evidence="1">
    <location>
        <begin position="1"/>
        <end position="18"/>
    </location>
</feature>
<organism evidence="2 3">
    <name type="scientific">Citrus sinensis</name>
    <name type="common">Sweet orange</name>
    <name type="synonym">Citrus aurantium var. sinensis</name>
    <dbReference type="NCBI Taxonomy" id="2711"/>
    <lineage>
        <taxon>Eukaryota</taxon>
        <taxon>Viridiplantae</taxon>
        <taxon>Streptophyta</taxon>
        <taxon>Embryophyta</taxon>
        <taxon>Tracheophyta</taxon>
        <taxon>Spermatophyta</taxon>
        <taxon>Magnoliopsida</taxon>
        <taxon>eudicotyledons</taxon>
        <taxon>Gunneridae</taxon>
        <taxon>Pentapetalae</taxon>
        <taxon>rosids</taxon>
        <taxon>malvids</taxon>
        <taxon>Sapindales</taxon>
        <taxon>Rutaceae</taxon>
        <taxon>Aurantioideae</taxon>
        <taxon>Citrus</taxon>
    </lineage>
</organism>
<sequence>MSTQILLFFFVLKAIIEGLAIFKAFNESAKASSFRYYEFFGQTKAIQVHSIPLKRLNKANKLVQLIPRTLLC</sequence>
<keyword evidence="1" id="KW-0732">Signal</keyword>
<gene>
    <name evidence="2" type="ORF">CISIN_1g035148mg</name>
</gene>
<dbReference type="Proteomes" id="UP000027120">
    <property type="component" value="Unassembled WGS sequence"/>
</dbReference>